<keyword evidence="3" id="KW-0496">Mitochondrion</keyword>
<dbReference type="InterPro" id="IPR006222">
    <property type="entry name" value="GCVT_N"/>
</dbReference>
<evidence type="ECO:0000259" key="4">
    <source>
        <dbReference type="Pfam" id="PF01571"/>
    </source>
</evidence>
<dbReference type="InterPro" id="IPR017703">
    <property type="entry name" value="YgfZ/GCV_T_CS"/>
</dbReference>
<name>A0A382CW41_9ZZZZ</name>
<keyword evidence="2" id="KW-0809">Transit peptide</keyword>
<evidence type="ECO:0000313" key="6">
    <source>
        <dbReference type="EMBL" id="SVB30295.1"/>
    </source>
</evidence>
<dbReference type="Gene3D" id="3.30.1360.120">
    <property type="entry name" value="Probable tRNA modification gtpase trme, domain 1"/>
    <property type="match status" value="1"/>
</dbReference>
<dbReference type="InterPro" id="IPR045179">
    <property type="entry name" value="YgfZ/GcvT"/>
</dbReference>
<dbReference type="GO" id="GO:0016226">
    <property type="term" value="P:iron-sulfur cluster assembly"/>
    <property type="evidence" value="ECO:0007669"/>
    <property type="project" value="TreeGrafter"/>
</dbReference>
<evidence type="ECO:0000256" key="3">
    <source>
        <dbReference type="ARBA" id="ARBA00023128"/>
    </source>
</evidence>
<dbReference type="NCBIfam" id="TIGR03317">
    <property type="entry name" value="ygfZ_signature"/>
    <property type="match status" value="1"/>
</dbReference>
<gene>
    <name evidence="6" type="ORF">METZ01_LOCUS183149</name>
</gene>
<dbReference type="PANTHER" id="PTHR22602:SF0">
    <property type="entry name" value="TRANSFERASE CAF17, MITOCHONDRIAL-RELATED"/>
    <property type="match status" value="1"/>
</dbReference>
<dbReference type="PIRSF" id="PIRSF006487">
    <property type="entry name" value="GcvT"/>
    <property type="match status" value="1"/>
</dbReference>
<protein>
    <submittedName>
        <fullName evidence="6">Uncharacterized protein</fullName>
    </submittedName>
</protein>
<dbReference type="InterPro" id="IPR027266">
    <property type="entry name" value="TrmE/GcvT-like"/>
</dbReference>
<accession>A0A382CW41</accession>
<dbReference type="AlphaFoldDB" id="A0A382CW41"/>
<reference evidence="6" key="1">
    <citation type="submission" date="2018-05" db="EMBL/GenBank/DDBJ databases">
        <authorList>
            <person name="Lanie J.A."/>
            <person name="Ng W.-L."/>
            <person name="Kazmierczak K.M."/>
            <person name="Andrzejewski T.M."/>
            <person name="Davidsen T.M."/>
            <person name="Wayne K.J."/>
            <person name="Tettelin H."/>
            <person name="Glass J.I."/>
            <person name="Rusch D."/>
            <person name="Podicherti R."/>
            <person name="Tsui H.-C.T."/>
            <person name="Winkler M.E."/>
        </authorList>
    </citation>
    <scope>NUCLEOTIDE SEQUENCE</scope>
</reference>
<dbReference type="Pfam" id="PF25455">
    <property type="entry name" value="Beta-barrel_CAF17_C"/>
    <property type="match status" value="1"/>
</dbReference>
<feature type="domain" description="GCVT N-terminal" evidence="4">
    <location>
        <begin position="12"/>
        <end position="217"/>
    </location>
</feature>
<comment type="subcellular location">
    <subcellularLocation>
        <location evidence="1">Mitochondrion</location>
    </subcellularLocation>
</comment>
<dbReference type="EMBL" id="UINC01036396">
    <property type="protein sequence ID" value="SVB30295.1"/>
    <property type="molecule type" value="Genomic_DNA"/>
</dbReference>
<evidence type="ECO:0000256" key="2">
    <source>
        <dbReference type="ARBA" id="ARBA00022946"/>
    </source>
</evidence>
<organism evidence="6">
    <name type="scientific">marine metagenome</name>
    <dbReference type="NCBI Taxonomy" id="408172"/>
    <lineage>
        <taxon>unclassified sequences</taxon>
        <taxon>metagenomes</taxon>
        <taxon>ecological metagenomes</taxon>
    </lineage>
</organism>
<dbReference type="PANTHER" id="PTHR22602">
    <property type="entry name" value="TRANSFERASE CAF17, MITOCHONDRIAL-RELATED"/>
    <property type="match status" value="1"/>
</dbReference>
<feature type="domain" description="CAF17 C-terminal" evidence="5">
    <location>
        <begin position="248"/>
        <end position="296"/>
    </location>
</feature>
<dbReference type="Pfam" id="PF01571">
    <property type="entry name" value="GCV_T"/>
    <property type="match status" value="1"/>
</dbReference>
<dbReference type="InterPro" id="IPR057460">
    <property type="entry name" value="CAF17_C"/>
</dbReference>
<dbReference type="GO" id="GO:0005739">
    <property type="term" value="C:mitochondrion"/>
    <property type="evidence" value="ECO:0007669"/>
    <property type="project" value="UniProtKB-SubCell"/>
</dbReference>
<dbReference type="SUPFAM" id="SSF103025">
    <property type="entry name" value="Folate-binding domain"/>
    <property type="match status" value="1"/>
</dbReference>
<proteinExistence type="predicted"/>
<evidence type="ECO:0000259" key="5">
    <source>
        <dbReference type="Pfam" id="PF25455"/>
    </source>
</evidence>
<evidence type="ECO:0000256" key="1">
    <source>
        <dbReference type="ARBA" id="ARBA00004173"/>
    </source>
</evidence>
<sequence>MKTNNSFVNLSSYLGRLRLKGSDALDLLDRLSTNRLTDLVNPGMGMGSVLTTNKGRIIDFLGVHLEEDGLLLVTSGAATEKIEEWIEFYTIMEDVETVDISDETFHFRILGNTIPGLSNGLVKLAKFHASKEEICGTECVVIRSQMLGEPCLDVIGPALSAKIVSRELETSGIHTELSLDEYERIRVESGYPAFGSELTEDFNPLEAGLIEHISFNKGCYIGQEVVARLNTYEKVQRKLVKLVWNGTIKGKDLSKEGRTAGVITSALDGVGLGFVRNAYAKLGTILSCGSISVTVTEILAE</sequence>